<dbReference type="STRING" id="105984.A0A427XLU4"/>
<dbReference type="AlphaFoldDB" id="A0A427XLU4"/>
<dbReference type="SMART" id="SM00327">
    <property type="entry name" value="VWA"/>
    <property type="match status" value="1"/>
</dbReference>
<feature type="region of interest" description="Disordered" evidence="3">
    <location>
        <begin position="230"/>
        <end position="354"/>
    </location>
</feature>
<dbReference type="Proteomes" id="UP000279236">
    <property type="component" value="Unassembled WGS sequence"/>
</dbReference>
<dbReference type="FunFam" id="3.40.50.410:FF:000005">
    <property type="entry name" value="26S proteasome non-ATPase regulatory subunit 4"/>
    <property type="match status" value="1"/>
</dbReference>
<dbReference type="PANTHER" id="PTHR10223:SF0">
    <property type="entry name" value="26S PROTEASOME NON-ATPASE REGULATORY SUBUNIT 4"/>
    <property type="match status" value="1"/>
</dbReference>
<dbReference type="InterPro" id="IPR027040">
    <property type="entry name" value="PSMD4"/>
</dbReference>
<reference evidence="5 6" key="1">
    <citation type="submission" date="2018-11" db="EMBL/GenBank/DDBJ databases">
        <title>Genome sequence of Apiotrichum porosum DSM 27194.</title>
        <authorList>
            <person name="Aliyu H."/>
            <person name="Gorte O."/>
            <person name="Ochsenreither K."/>
        </authorList>
    </citation>
    <scope>NUCLEOTIDE SEQUENCE [LARGE SCALE GENOMIC DNA]</scope>
    <source>
        <strain evidence="5 6">DSM 27194</strain>
    </source>
</reference>
<dbReference type="EMBL" id="RSCE01000009">
    <property type="protein sequence ID" value="RSH79899.1"/>
    <property type="molecule type" value="Genomic_DNA"/>
</dbReference>
<evidence type="ECO:0000313" key="5">
    <source>
        <dbReference type="EMBL" id="RSH79899.1"/>
    </source>
</evidence>
<feature type="domain" description="VWFA" evidence="4">
    <location>
        <begin position="5"/>
        <end position="186"/>
    </location>
</feature>
<dbReference type="OrthoDB" id="1731724at2759"/>
<dbReference type="Gene3D" id="1.10.287.3990">
    <property type="match status" value="1"/>
</dbReference>
<dbReference type="InterPro" id="IPR002035">
    <property type="entry name" value="VWF_A"/>
</dbReference>
<evidence type="ECO:0000259" key="4">
    <source>
        <dbReference type="PROSITE" id="PS50234"/>
    </source>
</evidence>
<accession>A0A427XLU4</accession>
<evidence type="ECO:0000313" key="6">
    <source>
        <dbReference type="Proteomes" id="UP000279236"/>
    </source>
</evidence>
<keyword evidence="2" id="KW-0647">Proteasome</keyword>
<dbReference type="GO" id="GO:0008540">
    <property type="term" value="C:proteasome regulatory particle, base subcomplex"/>
    <property type="evidence" value="ECO:0007669"/>
    <property type="project" value="TreeGrafter"/>
</dbReference>
<dbReference type="PROSITE" id="PS50330">
    <property type="entry name" value="UIM"/>
    <property type="match status" value="3"/>
</dbReference>
<sequence length="377" mass="39858">MPLESCMLVLDNSEYMRNGDYTPTRFQAQAQAVSAVFTAKTDANPESAVGLMTMAGKSPSLLVTPTNDLGKLLSALNKASIGGVSDLITSIQIAQLALKHRENKNQRQRIVAFVGSPLDDSKDELVKLGKRLRKNNVLIDIVTFGDEGMANDDKINALVEAAGAGESHLVSVAPGPHLLSDIIQQSPILFDPERAGPSGGDMGGGGGGGADDFDPSSDPELAMALRMSLQEAQEREARERGTTSTTAAAAASAGDDKGNVGTEASELEVIPQDVAVPANPEAGHQAGFPASVTSPLRNANDSTIPEAPGDDEHMYDDEDEDDEDEELRRAMALSRGDDPDADVLMAEDEDDEDEDAAIARAIAMSLEDQKQQDNESK</sequence>
<dbReference type="SMART" id="SM00726">
    <property type="entry name" value="UIM"/>
    <property type="match status" value="3"/>
</dbReference>
<feature type="compositionally biased region" description="Low complexity" evidence="3">
    <location>
        <begin position="242"/>
        <end position="253"/>
    </location>
</feature>
<dbReference type="Pfam" id="PF02809">
    <property type="entry name" value="UIM"/>
    <property type="match status" value="3"/>
</dbReference>
<protein>
    <recommendedName>
        <fullName evidence="4">VWFA domain-containing protein</fullName>
    </recommendedName>
</protein>
<evidence type="ECO:0000256" key="2">
    <source>
        <dbReference type="ARBA" id="ARBA00022942"/>
    </source>
</evidence>
<dbReference type="GO" id="GO:0043161">
    <property type="term" value="P:proteasome-mediated ubiquitin-dependent protein catabolic process"/>
    <property type="evidence" value="ECO:0007669"/>
    <property type="project" value="TreeGrafter"/>
</dbReference>
<evidence type="ECO:0000256" key="3">
    <source>
        <dbReference type="SAM" id="MobiDB-lite"/>
    </source>
</evidence>
<gene>
    <name evidence="5" type="ORF">EHS24_009565</name>
</gene>
<dbReference type="PROSITE" id="PS50234">
    <property type="entry name" value="VWFA"/>
    <property type="match status" value="1"/>
</dbReference>
<keyword evidence="6" id="KW-1185">Reference proteome</keyword>
<dbReference type="GeneID" id="39594108"/>
<proteinExistence type="inferred from homology"/>
<dbReference type="SUPFAM" id="SSF53300">
    <property type="entry name" value="vWA-like"/>
    <property type="match status" value="1"/>
</dbReference>
<comment type="caution">
    <text evidence="5">The sequence shown here is derived from an EMBL/GenBank/DDBJ whole genome shotgun (WGS) entry which is preliminary data.</text>
</comment>
<dbReference type="RefSeq" id="XP_028475008.1">
    <property type="nucleotide sequence ID" value="XM_028624840.1"/>
</dbReference>
<dbReference type="GO" id="GO:0005829">
    <property type="term" value="C:cytosol"/>
    <property type="evidence" value="ECO:0007669"/>
    <property type="project" value="TreeGrafter"/>
</dbReference>
<feature type="compositionally biased region" description="Polar residues" evidence="3">
    <location>
        <begin position="291"/>
        <end position="303"/>
    </location>
</feature>
<evidence type="ECO:0000256" key="1">
    <source>
        <dbReference type="ARBA" id="ARBA00005574"/>
    </source>
</evidence>
<dbReference type="InterPro" id="IPR003903">
    <property type="entry name" value="UIM_dom"/>
</dbReference>
<dbReference type="Pfam" id="PF13519">
    <property type="entry name" value="VWA_2"/>
    <property type="match status" value="1"/>
</dbReference>
<feature type="compositionally biased region" description="Acidic residues" evidence="3">
    <location>
        <begin position="313"/>
        <end position="325"/>
    </location>
</feature>
<dbReference type="PANTHER" id="PTHR10223">
    <property type="entry name" value="26S PROTEASOME NON-ATPASE REGULATORY SUBUNIT 4"/>
    <property type="match status" value="1"/>
</dbReference>
<name>A0A427XLU4_9TREE</name>
<feature type="region of interest" description="Disordered" evidence="3">
    <location>
        <begin position="190"/>
        <end position="218"/>
    </location>
</feature>
<feature type="compositionally biased region" description="Basic and acidic residues" evidence="3">
    <location>
        <begin position="232"/>
        <end position="241"/>
    </location>
</feature>
<organism evidence="5 6">
    <name type="scientific">Apiotrichum porosum</name>
    <dbReference type="NCBI Taxonomy" id="105984"/>
    <lineage>
        <taxon>Eukaryota</taxon>
        <taxon>Fungi</taxon>
        <taxon>Dikarya</taxon>
        <taxon>Basidiomycota</taxon>
        <taxon>Agaricomycotina</taxon>
        <taxon>Tremellomycetes</taxon>
        <taxon>Trichosporonales</taxon>
        <taxon>Trichosporonaceae</taxon>
        <taxon>Apiotrichum</taxon>
    </lineage>
</organism>
<feature type="compositionally biased region" description="Acidic residues" evidence="3">
    <location>
        <begin position="339"/>
        <end position="354"/>
    </location>
</feature>
<dbReference type="Gene3D" id="3.40.50.410">
    <property type="entry name" value="von Willebrand factor, type A domain"/>
    <property type="match status" value="1"/>
</dbReference>
<dbReference type="GO" id="GO:0005634">
    <property type="term" value="C:nucleus"/>
    <property type="evidence" value="ECO:0007669"/>
    <property type="project" value="TreeGrafter"/>
</dbReference>
<dbReference type="GO" id="GO:0036435">
    <property type="term" value="F:K48-linked polyubiquitin modification-dependent protein binding"/>
    <property type="evidence" value="ECO:0007669"/>
    <property type="project" value="UniProtKB-ARBA"/>
</dbReference>
<dbReference type="InterPro" id="IPR036465">
    <property type="entry name" value="vWFA_dom_sf"/>
</dbReference>
<comment type="similarity">
    <text evidence="1">Belongs to the proteasome subunit S5A family.</text>
</comment>
<dbReference type="CDD" id="cd01452">
    <property type="entry name" value="VWA_26S_proteasome_subunit"/>
    <property type="match status" value="1"/>
</dbReference>
<feature type="compositionally biased region" description="Gly residues" evidence="3">
    <location>
        <begin position="197"/>
        <end position="210"/>
    </location>
</feature>